<comment type="caution">
    <text evidence="9">The sequence shown here is derived from an EMBL/GenBank/DDBJ whole genome shotgun (WGS) entry which is preliminary data.</text>
</comment>
<evidence type="ECO:0000256" key="4">
    <source>
        <dbReference type="ARBA" id="ARBA00023015"/>
    </source>
</evidence>
<evidence type="ECO:0000256" key="6">
    <source>
        <dbReference type="ARBA" id="ARBA00023163"/>
    </source>
</evidence>
<dbReference type="PANTHER" id="PTHR33202">
    <property type="entry name" value="ZINC UPTAKE REGULATION PROTEIN"/>
    <property type="match status" value="1"/>
</dbReference>
<dbReference type="GO" id="GO:1900376">
    <property type="term" value="P:regulation of secondary metabolite biosynthetic process"/>
    <property type="evidence" value="ECO:0007669"/>
    <property type="project" value="TreeGrafter"/>
</dbReference>
<dbReference type="GO" id="GO:0008270">
    <property type="term" value="F:zinc ion binding"/>
    <property type="evidence" value="ECO:0007669"/>
    <property type="project" value="TreeGrafter"/>
</dbReference>
<keyword evidence="6" id="KW-0804">Transcription</keyword>
<proteinExistence type="inferred from homology"/>
<keyword evidence="5" id="KW-0238">DNA-binding</keyword>
<protein>
    <submittedName>
        <fullName evidence="9">Transcriptional repressor</fullName>
    </submittedName>
</protein>
<evidence type="ECO:0000256" key="1">
    <source>
        <dbReference type="ARBA" id="ARBA00007957"/>
    </source>
</evidence>
<evidence type="ECO:0000313" key="10">
    <source>
        <dbReference type="Proteomes" id="UP000255036"/>
    </source>
</evidence>
<dbReference type="Pfam" id="PF01475">
    <property type="entry name" value="FUR"/>
    <property type="match status" value="1"/>
</dbReference>
<dbReference type="OrthoDB" id="8659436at2"/>
<dbReference type="InterPro" id="IPR043135">
    <property type="entry name" value="Fur_C"/>
</dbReference>
<feature type="binding site" evidence="8">
    <location>
        <position position="90"/>
    </location>
    <ligand>
        <name>Fe cation</name>
        <dbReference type="ChEBI" id="CHEBI:24875"/>
    </ligand>
</feature>
<keyword evidence="8" id="KW-0408">Iron</keyword>
<dbReference type="PANTHER" id="PTHR33202:SF7">
    <property type="entry name" value="FERRIC UPTAKE REGULATION PROTEIN"/>
    <property type="match status" value="1"/>
</dbReference>
<evidence type="ECO:0000256" key="7">
    <source>
        <dbReference type="PIRSR" id="PIRSR602481-1"/>
    </source>
</evidence>
<dbReference type="SUPFAM" id="SSF46785">
    <property type="entry name" value="Winged helix' DNA-binding domain"/>
    <property type="match status" value="1"/>
</dbReference>
<evidence type="ECO:0000256" key="2">
    <source>
        <dbReference type="ARBA" id="ARBA00022491"/>
    </source>
</evidence>
<keyword evidence="4" id="KW-0805">Transcription regulation</keyword>
<evidence type="ECO:0000313" key="9">
    <source>
        <dbReference type="EMBL" id="RDU23505.1"/>
    </source>
</evidence>
<keyword evidence="2" id="KW-0678">Repressor</keyword>
<dbReference type="GO" id="GO:0045892">
    <property type="term" value="P:negative regulation of DNA-templated transcription"/>
    <property type="evidence" value="ECO:0007669"/>
    <property type="project" value="TreeGrafter"/>
</dbReference>
<evidence type="ECO:0000256" key="3">
    <source>
        <dbReference type="ARBA" id="ARBA00022833"/>
    </source>
</evidence>
<dbReference type="GO" id="GO:0000976">
    <property type="term" value="F:transcription cis-regulatory region binding"/>
    <property type="evidence" value="ECO:0007669"/>
    <property type="project" value="TreeGrafter"/>
</dbReference>
<gene>
    <name evidence="9" type="ORF">DWV06_09100</name>
</gene>
<feature type="binding site" evidence="7">
    <location>
        <position position="139"/>
    </location>
    <ligand>
        <name>Zn(2+)</name>
        <dbReference type="ChEBI" id="CHEBI:29105"/>
    </ligand>
</feature>
<dbReference type="Proteomes" id="UP000255036">
    <property type="component" value="Unassembled WGS sequence"/>
</dbReference>
<dbReference type="AlphaFoldDB" id="A0A371AV98"/>
<accession>A0A371AV98</accession>
<dbReference type="InterPro" id="IPR002481">
    <property type="entry name" value="FUR"/>
</dbReference>
<dbReference type="CDD" id="cd07153">
    <property type="entry name" value="Fur_like"/>
    <property type="match status" value="1"/>
</dbReference>
<comment type="similarity">
    <text evidence="1">Belongs to the Fur family.</text>
</comment>
<feature type="binding site" evidence="7">
    <location>
        <position position="136"/>
    </location>
    <ligand>
        <name>Zn(2+)</name>
        <dbReference type="ChEBI" id="CHEBI:29105"/>
    </ligand>
</feature>
<sequence length="144" mass="17130">MQVKNDYEKSLRENGLKSTKNRKAIIDVLVKNEQPMTAEEIYNRIKGKKIALNISTVYRTLDTLYEKGMVNKLNFLNNDRMLFEYNSMEHKHYLICLDCKKIITIKKCPLAPYEKFLENETNFKIEGHRLYLYGHCMQCQINKK</sequence>
<feature type="binding site" evidence="7">
    <location>
        <position position="96"/>
    </location>
    <ligand>
        <name>Zn(2+)</name>
        <dbReference type="ChEBI" id="CHEBI:29105"/>
    </ligand>
</feature>
<comment type="cofactor">
    <cofactor evidence="8">
        <name>Mn(2+)</name>
        <dbReference type="ChEBI" id="CHEBI:29035"/>
    </cofactor>
    <cofactor evidence="8">
        <name>Fe(2+)</name>
        <dbReference type="ChEBI" id="CHEBI:29033"/>
    </cofactor>
    <text evidence="8">Binds 1 Mn(2+) or Fe(2+) ion per subunit.</text>
</comment>
<keyword evidence="3 7" id="KW-0862">Zinc</keyword>
<comment type="cofactor">
    <cofactor evidence="7">
        <name>Zn(2+)</name>
        <dbReference type="ChEBI" id="CHEBI:29105"/>
    </cofactor>
    <text evidence="7">Binds 1 zinc ion per subunit.</text>
</comment>
<dbReference type="RefSeq" id="WP_115481871.1">
    <property type="nucleotide sequence ID" value="NZ_QRCT01000024.1"/>
</dbReference>
<keyword evidence="10" id="KW-1185">Reference proteome</keyword>
<keyword evidence="7" id="KW-0479">Metal-binding</keyword>
<dbReference type="EMBL" id="QRCT01000024">
    <property type="protein sequence ID" value="RDU23505.1"/>
    <property type="molecule type" value="Genomic_DNA"/>
</dbReference>
<name>A0A371AV98_9FIRM</name>
<feature type="binding site" evidence="8">
    <location>
        <position position="128"/>
    </location>
    <ligand>
        <name>Fe cation</name>
        <dbReference type="ChEBI" id="CHEBI:24875"/>
    </ligand>
</feature>
<dbReference type="InterPro" id="IPR036388">
    <property type="entry name" value="WH-like_DNA-bd_sf"/>
</dbReference>
<reference evidence="9 10" key="1">
    <citation type="submission" date="2018-07" db="EMBL/GenBank/DDBJ databases">
        <title>Anaerosacharophilus polymeroproducens gen. nov. sp. nov., an anaerobic bacterium isolated from salt field.</title>
        <authorList>
            <person name="Kim W."/>
            <person name="Yang S.-H."/>
            <person name="Oh J."/>
            <person name="Lee J.-H."/>
            <person name="Kwon K.K."/>
        </authorList>
    </citation>
    <scope>NUCLEOTIDE SEQUENCE [LARGE SCALE GENOMIC DNA]</scope>
    <source>
        <strain evidence="9 10">MCWD5</strain>
    </source>
</reference>
<evidence type="ECO:0000256" key="8">
    <source>
        <dbReference type="PIRSR" id="PIRSR602481-2"/>
    </source>
</evidence>
<dbReference type="Gene3D" id="1.10.10.10">
    <property type="entry name" value="Winged helix-like DNA-binding domain superfamily/Winged helix DNA-binding domain"/>
    <property type="match status" value="1"/>
</dbReference>
<evidence type="ECO:0000256" key="5">
    <source>
        <dbReference type="ARBA" id="ARBA00023125"/>
    </source>
</evidence>
<dbReference type="GO" id="GO:0003700">
    <property type="term" value="F:DNA-binding transcription factor activity"/>
    <property type="evidence" value="ECO:0007669"/>
    <property type="project" value="InterPro"/>
</dbReference>
<dbReference type="InterPro" id="IPR036390">
    <property type="entry name" value="WH_DNA-bd_sf"/>
</dbReference>
<organism evidence="9 10">
    <name type="scientific">Anaerosacchariphilus polymeriproducens</name>
    <dbReference type="NCBI Taxonomy" id="1812858"/>
    <lineage>
        <taxon>Bacteria</taxon>
        <taxon>Bacillati</taxon>
        <taxon>Bacillota</taxon>
        <taxon>Clostridia</taxon>
        <taxon>Lachnospirales</taxon>
        <taxon>Lachnospiraceae</taxon>
        <taxon>Anaerosacchariphilus</taxon>
    </lineage>
</organism>
<dbReference type="Gene3D" id="3.30.1490.190">
    <property type="match status" value="1"/>
</dbReference>
<feature type="binding site" evidence="7">
    <location>
        <position position="99"/>
    </location>
    <ligand>
        <name>Zn(2+)</name>
        <dbReference type="ChEBI" id="CHEBI:29105"/>
    </ligand>
</feature>